<protein>
    <submittedName>
        <fullName evidence="2">Uncharacterized protein</fullName>
    </submittedName>
</protein>
<keyword evidence="1" id="KW-0812">Transmembrane</keyword>
<dbReference type="AlphaFoldDB" id="A0A133KZU5"/>
<sequence length="52" mass="6338">MNNRTNWWLPPEEFVSLSFHLIFPSIFACFLMDLFCRGTRKPMQPATRFRTW</sequence>
<evidence type="ECO:0000313" key="2">
    <source>
        <dbReference type="EMBL" id="KWZ84790.1"/>
    </source>
</evidence>
<organism evidence="2 3">
    <name type="scientific">Heyndrickxia coagulans</name>
    <name type="common">Weizmannia coagulans</name>
    <dbReference type="NCBI Taxonomy" id="1398"/>
    <lineage>
        <taxon>Bacteria</taxon>
        <taxon>Bacillati</taxon>
        <taxon>Bacillota</taxon>
        <taxon>Bacilli</taxon>
        <taxon>Bacillales</taxon>
        <taxon>Bacillaceae</taxon>
        <taxon>Heyndrickxia</taxon>
    </lineage>
</organism>
<dbReference type="EMBL" id="LRPN01000026">
    <property type="protein sequence ID" value="KWZ84790.1"/>
    <property type="molecule type" value="Genomic_DNA"/>
</dbReference>
<name>A0A133KZU5_HEYCO</name>
<gene>
    <name evidence="2" type="ORF">HMPREF3213_00708</name>
</gene>
<feature type="transmembrane region" description="Helical" evidence="1">
    <location>
        <begin position="14"/>
        <end position="35"/>
    </location>
</feature>
<accession>A0A133KZU5</accession>
<keyword evidence="1" id="KW-1133">Transmembrane helix</keyword>
<dbReference type="PROSITE" id="PS51257">
    <property type="entry name" value="PROKAR_LIPOPROTEIN"/>
    <property type="match status" value="1"/>
</dbReference>
<comment type="caution">
    <text evidence="2">The sequence shown here is derived from an EMBL/GenBank/DDBJ whole genome shotgun (WGS) entry which is preliminary data.</text>
</comment>
<dbReference type="PATRIC" id="fig|1398.22.peg.709"/>
<evidence type="ECO:0000313" key="3">
    <source>
        <dbReference type="Proteomes" id="UP000070376"/>
    </source>
</evidence>
<proteinExistence type="predicted"/>
<evidence type="ECO:0000256" key="1">
    <source>
        <dbReference type="SAM" id="Phobius"/>
    </source>
</evidence>
<keyword evidence="1" id="KW-0472">Membrane</keyword>
<reference evidence="3" key="1">
    <citation type="submission" date="2016-01" db="EMBL/GenBank/DDBJ databases">
        <authorList>
            <person name="Mitreva M."/>
            <person name="Pepin K.H."/>
            <person name="Mihindukulasuriya K.A."/>
            <person name="Fulton R."/>
            <person name="Fronick C."/>
            <person name="O'Laughlin M."/>
            <person name="Miner T."/>
            <person name="Herter B."/>
            <person name="Rosa B.A."/>
            <person name="Cordes M."/>
            <person name="Tomlinson C."/>
            <person name="Wollam A."/>
            <person name="Palsikar V.B."/>
            <person name="Mardis E.R."/>
            <person name="Wilson R.K."/>
        </authorList>
    </citation>
    <scope>NUCLEOTIDE SEQUENCE [LARGE SCALE GENOMIC DNA]</scope>
    <source>
        <strain evidence="3">GED7749B</strain>
    </source>
</reference>
<dbReference type="Proteomes" id="UP000070376">
    <property type="component" value="Unassembled WGS sequence"/>
</dbReference>